<dbReference type="AlphaFoldDB" id="A0A6S7LTN3"/>
<dbReference type="Proteomes" id="UP001152795">
    <property type="component" value="Unassembled WGS sequence"/>
</dbReference>
<keyword evidence="2" id="KW-1185">Reference proteome</keyword>
<dbReference type="Gene3D" id="1.10.10.10">
    <property type="entry name" value="Winged helix-like DNA-binding domain superfamily/Winged helix DNA-binding domain"/>
    <property type="match status" value="1"/>
</dbReference>
<comment type="caution">
    <text evidence="1">The sequence shown here is derived from an EMBL/GenBank/DDBJ whole genome shotgun (WGS) entry which is preliminary data.</text>
</comment>
<accession>A0A6S7LTN3</accession>
<dbReference type="InterPro" id="IPR036388">
    <property type="entry name" value="WH-like_DNA-bd_sf"/>
</dbReference>
<gene>
    <name evidence="1" type="ORF">PACLA_8A000849</name>
</gene>
<evidence type="ECO:0000313" key="2">
    <source>
        <dbReference type="Proteomes" id="UP001152795"/>
    </source>
</evidence>
<sequence>LRMNYKIDSQSFTTASEILHHYQINCPEKENFCLNIAELGIIFNEVFPDAKKVQKRVNGKRVYQYTITKQMILEQTDNEFLEWDDLPSFTAELGWQLSDHSDDFFEWVKIPSQDLCNGHRVVLEVKIYKD</sequence>
<dbReference type="EMBL" id="CACRXK020032733">
    <property type="protein sequence ID" value="CAB4043603.1"/>
    <property type="molecule type" value="Genomic_DNA"/>
</dbReference>
<evidence type="ECO:0000313" key="1">
    <source>
        <dbReference type="EMBL" id="CAB4043603.1"/>
    </source>
</evidence>
<protein>
    <submittedName>
        <fullName evidence="1">Uncharacterized protein</fullName>
    </submittedName>
</protein>
<dbReference type="OrthoDB" id="10460516at2759"/>
<proteinExistence type="predicted"/>
<feature type="non-terminal residue" evidence="1">
    <location>
        <position position="1"/>
    </location>
</feature>
<reference evidence="1" key="1">
    <citation type="submission" date="2020-04" db="EMBL/GenBank/DDBJ databases">
        <authorList>
            <person name="Alioto T."/>
            <person name="Alioto T."/>
            <person name="Gomez Garrido J."/>
        </authorList>
    </citation>
    <scope>NUCLEOTIDE SEQUENCE</scope>
    <source>
        <strain evidence="1">A484AB</strain>
    </source>
</reference>
<name>A0A6S7LTN3_PARCT</name>
<organism evidence="1 2">
    <name type="scientific">Paramuricea clavata</name>
    <name type="common">Red gorgonian</name>
    <name type="synonym">Violescent sea-whip</name>
    <dbReference type="NCBI Taxonomy" id="317549"/>
    <lineage>
        <taxon>Eukaryota</taxon>
        <taxon>Metazoa</taxon>
        <taxon>Cnidaria</taxon>
        <taxon>Anthozoa</taxon>
        <taxon>Octocorallia</taxon>
        <taxon>Malacalcyonacea</taxon>
        <taxon>Plexauridae</taxon>
        <taxon>Paramuricea</taxon>
    </lineage>
</organism>